<keyword evidence="3" id="KW-1185">Reference proteome</keyword>
<feature type="compositionally biased region" description="Polar residues" evidence="1">
    <location>
        <begin position="53"/>
        <end position="64"/>
    </location>
</feature>
<evidence type="ECO:0000313" key="2">
    <source>
        <dbReference type="EMBL" id="KAJ4496779.1"/>
    </source>
</evidence>
<dbReference type="Proteomes" id="UP001150217">
    <property type="component" value="Unassembled WGS sequence"/>
</dbReference>
<sequence>MCICRASRSGSGNPRKYSLASLSAIGDSPVRRSIRIGESPGAGWATSRVNVSDSGSALGSTTVGSGRESGDSVWSSKTTLASCSETVVTSAERGTGASGTLTSGLGEGKETTTFSFPRSCATASMCCLSSSPA</sequence>
<feature type="region of interest" description="Disordered" evidence="1">
    <location>
        <begin position="53"/>
        <end position="73"/>
    </location>
</feature>
<evidence type="ECO:0000256" key="1">
    <source>
        <dbReference type="SAM" id="MobiDB-lite"/>
    </source>
</evidence>
<evidence type="ECO:0000313" key="3">
    <source>
        <dbReference type="Proteomes" id="UP001150217"/>
    </source>
</evidence>
<protein>
    <submittedName>
        <fullName evidence="2">Uncharacterized protein</fullName>
    </submittedName>
</protein>
<reference evidence="2" key="1">
    <citation type="submission" date="2022-08" db="EMBL/GenBank/DDBJ databases">
        <title>A Global Phylogenomic Analysis of the Shiitake Genus Lentinula.</title>
        <authorList>
            <consortium name="DOE Joint Genome Institute"/>
            <person name="Sierra-Patev S."/>
            <person name="Min B."/>
            <person name="Naranjo-Ortiz M."/>
            <person name="Looney B."/>
            <person name="Konkel Z."/>
            <person name="Slot J.C."/>
            <person name="Sakamoto Y."/>
            <person name="Steenwyk J.L."/>
            <person name="Rokas A."/>
            <person name="Carro J."/>
            <person name="Camarero S."/>
            <person name="Ferreira P."/>
            <person name="Molpeceres G."/>
            <person name="Ruiz-Duenas F.J."/>
            <person name="Serrano A."/>
            <person name="Henrissat B."/>
            <person name="Drula E."/>
            <person name="Hughes K.W."/>
            <person name="Mata J.L."/>
            <person name="Ishikawa N.K."/>
            <person name="Vargas-Isla R."/>
            <person name="Ushijima S."/>
            <person name="Smith C.A."/>
            <person name="Ahrendt S."/>
            <person name="Andreopoulos W."/>
            <person name="He G."/>
            <person name="Labutti K."/>
            <person name="Lipzen A."/>
            <person name="Ng V."/>
            <person name="Riley R."/>
            <person name="Sandor L."/>
            <person name="Barry K."/>
            <person name="Martinez A.T."/>
            <person name="Xiao Y."/>
            <person name="Gibbons J.G."/>
            <person name="Terashima K."/>
            <person name="Grigoriev I.V."/>
            <person name="Hibbett D.S."/>
        </authorList>
    </citation>
    <scope>NUCLEOTIDE SEQUENCE</scope>
    <source>
        <strain evidence="2">RHP3577 ss4</strain>
    </source>
</reference>
<proteinExistence type="predicted"/>
<name>A0ABQ8VK30_9AGAR</name>
<organism evidence="2 3">
    <name type="scientific">Lentinula lateritia</name>
    <dbReference type="NCBI Taxonomy" id="40482"/>
    <lineage>
        <taxon>Eukaryota</taxon>
        <taxon>Fungi</taxon>
        <taxon>Dikarya</taxon>
        <taxon>Basidiomycota</taxon>
        <taxon>Agaricomycotina</taxon>
        <taxon>Agaricomycetes</taxon>
        <taxon>Agaricomycetidae</taxon>
        <taxon>Agaricales</taxon>
        <taxon>Marasmiineae</taxon>
        <taxon>Omphalotaceae</taxon>
        <taxon>Lentinula</taxon>
    </lineage>
</organism>
<dbReference type="EMBL" id="JANVFT010000025">
    <property type="protein sequence ID" value="KAJ4496779.1"/>
    <property type="molecule type" value="Genomic_DNA"/>
</dbReference>
<gene>
    <name evidence="2" type="ORF">C8R41DRAFT_824653</name>
</gene>
<accession>A0ABQ8VK30</accession>
<comment type="caution">
    <text evidence="2">The sequence shown here is derived from an EMBL/GenBank/DDBJ whole genome shotgun (WGS) entry which is preliminary data.</text>
</comment>